<dbReference type="InterPro" id="IPR038063">
    <property type="entry name" value="Transpep_catalytic_dom"/>
</dbReference>
<organism evidence="10 11">
    <name type="scientific">Flectobacillus roseus</name>
    <dbReference type="NCBI Taxonomy" id="502259"/>
    <lineage>
        <taxon>Bacteria</taxon>
        <taxon>Pseudomonadati</taxon>
        <taxon>Bacteroidota</taxon>
        <taxon>Cytophagia</taxon>
        <taxon>Cytophagales</taxon>
        <taxon>Flectobacillaceae</taxon>
        <taxon>Flectobacillus</taxon>
    </lineage>
</organism>
<dbReference type="SUPFAM" id="SSF141523">
    <property type="entry name" value="L,D-transpeptidase catalytic domain-like"/>
    <property type="match status" value="1"/>
</dbReference>
<keyword evidence="3" id="KW-0808">Transferase</keyword>
<dbReference type="EMBL" id="JASHIF010000007">
    <property type="protein sequence ID" value="MDI9859359.1"/>
    <property type="molecule type" value="Genomic_DNA"/>
</dbReference>
<evidence type="ECO:0000259" key="8">
    <source>
        <dbReference type="Pfam" id="PF03734"/>
    </source>
</evidence>
<dbReference type="Gene3D" id="2.40.440.10">
    <property type="entry name" value="L,D-transpeptidase catalytic domain-like"/>
    <property type="match status" value="1"/>
</dbReference>
<reference evidence="10 11" key="1">
    <citation type="submission" date="2023-05" db="EMBL/GenBank/DDBJ databases">
        <title>Novel species of genus Flectobacillus isolated from stream in China.</title>
        <authorList>
            <person name="Lu H."/>
        </authorList>
    </citation>
    <scope>NUCLEOTIDE SEQUENCE [LARGE SCALE GENOMIC DNA]</scope>
    <source>
        <strain evidence="10 11">KCTC 42575</strain>
    </source>
</reference>
<keyword evidence="6" id="KW-0961">Cell wall biogenesis/degradation</keyword>
<dbReference type="PANTHER" id="PTHR41533">
    <property type="entry name" value="L,D-TRANSPEPTIDASE HI_1667-RELATED"/>
    <property type="match status" value="1"/>
</dbReference>
<dbReference type="PANTHER" id="PTHR41533:SF2">
    <property type="entry name" value="BLR7131 PROTEIN"/>
    <property type="match status" value="1"/>
</dbReference>
<keyword evidence="7" id="KW-0732">Signal</keyword>
<feature type="domain" description="L,D-transpeptidase scaffold" evidence="9">
    <location>
        <begin position="57"/>
        <end position="186"/>
    </location>
</feature>
<evidence type="ECO:0000259" key="9">
    <source>
        <dbReference type="Pfam" id="PF20142"/>
    </source>
</evidence>
<feature type="chain" id="PRO_5047256407" evidence="7">
    <location>
        <begin position="28"/>
        <end position="518"/>
    </location>
</feature>
<dbReference type="Proteomes" id="UP001236507">
    <property type="component" value="Unassembled WGS sequence"/>
</dbReference>
<dbReference type="CDD" id="cd16913">
    <property type="entry name" value="YkuD_like"/>
    <property type="match status" value="1"/>
</dbReference>
<evidence type="ECO:0000256" key="5">
    <source>
        <dbReference type="ARBA" id="ARBA00022984"/>
    </source>
</evidence>
<evidence type="ECO:0000256" key="6">
    <source>
        <dbReference type="ARBA" id="ARBA00023316"/>
    </source>
</evidence>
<keyword evidence="5" id="KW-0573">Peptidoglycan synthesis</keyword>
<evidence type="ECO:0000256" key="2">
    <source>
        <dbReference type="ARBA" id="ARBA00005992"/>
    </source>
</evidence>
<accession>A0ABT6Y7A5</accession>
<feature type="signal peptide" evidence="7">
    <location>
        <begin position="1"/>
        <end position="27"/>
    </location>
</feature>
<comment type="pathway">
    <text evidence="1">Cell wall biogenesis; peptidoglycan biosynthesis.</text>
</comment>
<dbReference type="InterPro" id="IPR045380">
    <property type="entry name" value="LD_TPept_scaffold_dom"/>
</dbReference>
<protein>
    <submittedName>
        <fullName evidence="10">L,D-transpeptidase family protein</fullName>
    </submittedName>
</protein>
<dbReference type="InterPro" id="IPR005490">
    <property type="entry name" value="LD_TPept_cat_dom"/>
</dbReference>
<dbReference type="SUPFAM" id="SSF47090">
    <property type="entry name" value="PGBD-like"/>
    <property type="match status" value="1"/>
</dbReference>
<dbReference type="RefSeq" id="WP_283344314.1">
    <property type="nucleotide sequence ID" value="NZ_JASHIF010000007.1"/>
</dbReference>
<comment type="similarity">
    <text evidence="2">Belongs to the YkuD family.</text>
</comment>
<keyword evidence="11" id="KW-1185">Reference proteome</keyword>
<dbReference type="Pfam" id="PF20142">
    <property type="entry name" value="Scaffold"/>
    <property type="match status" value="1"/>
</dbReference>
<sequence length="518" mass="59544">MKSQFYLQKLLTLCLIIGVTWSNTSIAQTQEDLKSFIQKLHSDQAYAKELQIENPADVVAFYQNLAYKTIWLEGTSDYKKEYLDVLEHASDYGLNRTKYHYSYLSTKHLPTLEYELIMTHSIMEFYKDIANGITSVDWSYNGLGYNNHCLNPTAMLLNTYAKGSVKDVISFLQPQSLGYQATQNLLTRLNTFVENESFQEPLVSQAATLLENKELIKKLYFLGFLPTITDASILKEGMITNALKGFQSLYNIVPDGILGPITLSKLAIPLVKLRAQLILNLNRWRVINCLDNQRYIQINIPSATLALYDRDSLVMRMKTIVGKPITPTPTLCSEINKITFFPYYEVPKNVAINELLPVQQKEPSFFENNGYQLIDEKGFVLEANSIDWSTVSKDYFPYNVRQVAGCDNSLGLLKFDFESPYALYLHDTNRKDLFSKNKRYLSNACIRLEKPYELATMIFQDRNLVDEFVKKRFEPHLSPTSFGLENPVKVFITYITADVDDFGSLVIYEDIYKKDILK</sequence>
<evidence type="ECO:0000313" key="10">
    <source>
        <dbReference type="EMBL" id="MDI9859359.1"/>
    </source>
</evidence>
<evidence type="ECO:0000313" key="11">
    <source>
        <dbReference type="Proteomes" id="UP001236507"/>
    </source>
</evidence>
<name>A0ABT6Y7A5_9BACT</name>
<gene>
    <name evidence="10" type="ORF">QM524_09080</name>
</gene>
<comment type="caution">
    <text evidence="10">The sequence shown here is derived from an EMBL/GenBank/DDBJ whole genome shotgun (WGS) entry which is preliminary data.</text>
</comment>
<dbReference type="Pfam" id="PF03734">
    <property type="entry name" value="YkuD"/>
    <property type="match status" value="1"/>
</dbReference>
<evidence type="ECO:0000256" key="4">
    <source>
        <dbReference type="ARBA" id="ARBA00022960"/>
    </source>
</evidence>
<evidence type="ECO:0000256" key="1">
    <source>
        <dbReference type="ARBA" id="ARBA00004752"/>
    </source>
</evidence>
<keyword evidence="4" id="KW-0133">Cell shape</keyword>
<dbReference type="InterPro" id="IPR052905">
    <property type="entry name" value="LD-transpeptidase_YkuD-like"/>
</dbReference>
<evidence type="ECO:0000256" key="7">
    <source>
        <dbReference type="SAM" id="SignalP"/>
    </source>
</evidence>
<proteinExistence type="inferred from homology"/>
<feature type="domain" description="L,D-TPase catalytic" evidence="8">
    <location>
        <begin position="294"/>
        <end position="457"/>
    </location>
</feature>
<dbReference type="InterPro" id="IPR036365">
    <property type="entry name" value="PGBD-like_sf"/>
</dbReference>
<evidence type="ECO:0000256" key="3">
    <source>
        <dbReference type="ARBA" id="ARBA00022679"/>
    </source>
</evidence>